<name>A0AAD5QVG4_PARTN</name>
<keyword evidence="2" id="KW-1185">Reference proteome</keyword>
<dbReference type="Proteomes" id="UP001196413">
    <property type="component" value="Unassembled WGS sequence"/>
</dbReference>
<dbReference type="AlphaFoldDB" id="A0AAD5QVG4"/>
<evidence type="ECO:0000313" key="1">
    <source>
        <dbReference type="EMBL" id="KAJ1361061.1"/>
    </source>
</evidence>
<protein>
    <submittedName>
        <fullName evidence="1">Uncharacterized protein</fullName>
    </submittedName>
</protein>
<organism evidence="1 2">
    <name type="scientific">Parelaphostrongylus tenuis</name>
    <name type="common">Meningeal worm</name>
    <dbReference type="NCBI Taxonomy" id="148309"/>
    <lineage>
        <taxon>Eukaryota</taxon>
        <taxon>Metazoa</taxon>
        <taxon>Ecdysozoa</taxon>
        <taxon>Nematoda</taxon>
        <taxon>Chromadorea</taxon>
        <taxon>Rhabditida</taxon>
        <taxon>Rhabditina</taxon>
        <taxon>Rhabditomorpha</taxon>
        <taxon>Strongyloidea</taxon>
        <taxon>Metastrongylidae</taxon>
        <taxon>Parelaphostrongylus</taxon>
    </lineage>
</organism>
<accession>A0AAD5QVG4</accession>
<evidence type="ECO:0000313" key="2">
    <source>
        <dbReference type="Proteomes" id="UP001196413"/>
    </source>
</evidence>
<reference evidence="1" key="1">
    <citation type="submission" date="2021-06" db="EMBL/GenBank/DDBJ databases">
        <title>Parelaphostrongylus tenuis whole genome reference sequence.</title>
        <authorList>
            <person name="Garwood T.J."/>
            <person name="Larsen P.A."/>
            <person name="Fountain-Jones N.M."/>
            <person name="Garbe J.R."/>
            <person name="Macchietto M.G."/>
            <person name="Kania S.A."/>
            <person name="Gerhold R.W."/>
            <person name="Richards J.E."/>
            <person name="Wolf T.M."/>
        </authorList>
    </citation>
    <scope>NUCLEOTIDE SEQUENCE</scope>
    <source>
        <strain evidence="1">MNPRO001-30</strain>
        <tissue evidence="1">Meninges</tissue>
    </source>
</reference>
<dbReference type="EMBL" id="JAHQIW010004103">
    <property type="protein sequence ID" value="KAJ1361061.1"/>
    <property type="molecule type" value="Genomic_DNA"/>
</dbReference>
<feature type="non-terminal residue" evidence="1">
    <location>
        <position position="1"/>
    </location>
</feature>
<sequence>MDKMLSVAMIPLITSVYWFDSILAHYSSGTTRLPPLHRLFQDSTQKRLDQEIDIEGEYSRTAAVELKVSWPADKTKTITDTLKGEHKKASNVAVTTCDRYHLLGQRLQNSQSIGK</sequence>
<proteinExistence type="predicted"/>
<comment type="caution">
    <text evidence="1">The sequence shown here is derived from an EMBL/GenBank/DDBJ whole genome shotgun (WGS) entry which is preliminary data.</text>
</comment>
<gene>
    <name evidence="1" type="ORF">KIN20_020232</name>
</gene>